<dbReference type="STRING" id="178035.A0A154PDH6"/>
<gene>
    <name evidence="2" type="ORF">WN55_00527</name>
</gene>
<evidence type="ECO:0000313" key="2">
    <source>
        <dbReference type="EMBL" id="KZC09881.1"/>
    </source>
</evidence>
<accession>A0A154PDH6</accession>
<protein>
    <submittedName>
        <fullName evidence="2">Caltractin</fullName>
    </submittedName>
</protein>
<dbReference type="Pfam" id="PF13833">
    <property type="entry name" value="EF-hand_8"/>
    <property type="match status" value="1"/>
</dbReference>
<proteinExistence type="predicted"/>
<name>A0A154PDH6_DUFNO</name>
<dbReference type="OrthoDB" id="26525at2759"/>
<dbReference type="EMBL" id="KQ434878">
    <property type="protein sequence ID" value="KZC09881.1"/>
    <property type="molecule type" value="Genomic_DNA"/>
</dbReference>
<dbReference type="AlphaFoldDB" id="A0A154PDH6"/>
<feature type="domain" description="EF-hand" evidence="1">
    <location>
        <begin position="25"/>
        <end position="60"/>
    </location>
</feature>
<dbReference type="InterPro" id="IPR011992">
    <property type="entry name" value="EF-hand-dom_pair"/>
</dbReference>
<feature type="domain" description="EF-hand" evidence="1">
    <location>
        <begin position="130"/>
        <end position="165"/>
    </location>
</feature>
<reference evidence="2 3" key="1">
    <citation type="submission" date="2015-07" db="EMBL/GenBank/DDBJ databases">
        <title>The genome of Dufourea novaeangliae.</title>
        <authorList>
            <person name="Pan H."/>
            <person name="Kapheim K."/>
        </authorList>
    </citation>
    <scope>NUCLEOTIDE SEQUENCE [LARGE SCALE GENOMIC DNA]</scope>
    <source>
        <strain evidence="2">0120121106</strain>
        <tissue evidence="2">Whole body</tissue>
    </source>
</reference>
<dbReference type="InterPro" id="IPR002048">
    <property type="entry name" value="EF_hand_dom"/>
</dbReference>
<evidence type="ECO:0000313" key="3">
    <source>
        <dbReference type="Proteomes" id="UP000076502"/>
    </source>
</evidence>
<dbReference type="Proteomes" id="UP000076502">
    <property type="component" value="Unassembled WGS sequence"/>
</dbReference>
<keyword evidence="3" id="KW-1185">Reference proteome</keyword>
<sequence>MEVAQGNFLPARFSPRCEREMTPNVYKERVRKAFEYADAEATGSLTKRQYKIAMTAVFGHCPEKVEIKHAFESTDRVSYEEFEHWVSTKHFTDDAHVNPEILFTLLDKDYKGYLVVDDFFSASTLVGLKISPSIWETVFKELDRHKKGYIDFVDFSRVLATVYKITAR</sequence>
<evidence type="ECO:0000259" key="1">
    <source>
        <dbReference type="PROSITE" id="PS50222"/>
    </source>
</evidence>
<dbReference type="PROSITE" id="PS50222">
    <property type="entry name" value="EF_HAND_2"/>
    <property type="match status" value="2"/>
</dbReference>
<organism evidence="2 3">
    <name type="scientific">Dufourea novaeangliae</name>
    <name type="common">Sweat bee</name>
    <dbReference type="NCBI Taxonomy" id="178035"/>
    <lineage>
        <taxon>Eukaryota</taxon>
        <taxon>Metazoa</taxon>
        <taxon>Ecdysozoa</taxon>
        <taxon>Arthropoda</taxon>
        <taxon>Hexapoda</taxon>
        <taxon>Insecta</taxon>
        <taxon>Pterygota</taxon>
        <taxon>Neoptera</taxon>
        <taxon>Endopterygota</taxon>
        <taxon>Hymenoptera</taxon>
        <taxon>Apocrita</taxon>
        <taxon>Aculeata</taxon>
        <taxon>Apoidea</taxon>
        <taxon>Anthophila</taxon>
        <taxon>Halictidae</taxon>
        <taxon>Rophitinae</taxon>
        <taxon>Dufourea</taxon>
    </lineage>
</organism>
<dbReference type="GO" id="GO:0005509">
    <property type="term" value="F:calcium ion binding"/>
    <property type="evidence" value="ECO:0007669"/>
    <property type="project" value="InterPro"/>
</dbReference>
<dbReference type="Gene3D" id="1.10.238.10">
    <property type="entry name" value="EF-hand"/>
    <property type="match status" value="2"/>
</dbReference>
<dbReference type="SUPFAM" id="SSF47473">
    <property type="entry name" value="EF-hand"/>
    <property type="match status" value="1"/>
</dbReference>